<dbReference type="EMBL" id="DVOB01000147">
    <property type="protein sequence ID" value="HIU96383.1"/>
    <property type="molecule type" value="Genomic_DNA"/>
</dbReference>
<organism evidence="1 2">
    <name type="scientific">Candidatus Allocopromorpha excrementipullorum</name>
    <dbReference type="NCBI Taxonomy" id="2840743"/>
    <lineage>
        <taxon>Bacteria</taxon>
        <taxon>Bacillati</taxon>
        <taxon>Bacillota</taxon>
        <taxon>Clostridia</taxon>
        <taxon>Eubacteriales</taxon>
        <taxon>Eubacteriaceae</taxon>
        <taxon>Eubacteriaceae incertae sedis</taxon>
        <taxon>Candidatus Allocopromorpha</taxon>
    </lineage>
</organism>
<accession>A0A9D1SUN6</accession>
<evidence type="ECO:0000313" key="1">
    <source>
        <dbReference type="EMBL" id="HIU96383.1"/>
    </source>
</evidence>
<dbReference type="Proteomes" id="UP000824130">
    <property type="component" value="Unassembled WGS sequence"/>
</dbReference>
<dbReference type="AlphaFoldDB" id="A0A9D1SUN6"/>
<proteinExistence type="predicted"/>
<gene>
    <name evidence="1" type="ORF">IAD25_06750</name>
</gene>
<reference evidence="1" key="2">
    <citation type="journal article" date="2021" name="PeerJ">
        <title>Extensive microbial diversity within the chicken gut microbiome revealed by metagenomics and culture.</title>
        <authorList>
            <person name="Gilroy R."/>
            <person name="Ravi A."/>
            <person name="Getino M."/>
            <person name="Pursley I."/>
            <person name="Horton D.L."/>
            <person name="Alikhan N.F."/>
            <person name="Baker D."/>
            <person name="Gharbi K."/>
            <person name="Hall N."/>
            <person name="Watson M."/>
            <person name="Adriaenssens E.M."/>
            <person name="Foster-Nyarko E."/>
            <person name="Jarju S."/>
            <person name="Secka A."/>
            <person name="Antonio M."/>
            <person name="Oren A."/>
            <person name="Chaudhuri R.R."/>
            <person name="La Ragione R."/>
            <person name="Hildebrand F."/>
            <person name="Pallen M.J."/>
        </authorList>
    </citation>
    <scope>NUCLEOTIDE SEQUENCE</scope>
    <source>
        <strain evidence="1">ChiSjej4B22-8349</strain>
    </source>
</reference>
<protein>
    <submittedName>
        <fullName evidence="1">Uncharacterized protein</fullName>
    </submittedName>
</protein>
<sequence length="94" mass="10701">MKCGVRFCGGCNPRFDRGKALREIESDVKGLDFSHAVEGETYDCLLVINGCPAHCASYGHFDVKGRTYMVWDYSQIEEVKKQLMEDSKLEMEDL</sequence>
<comment type="caution">
    <text evidence="1">The sequence shown here is derived from an EMBL/GenBank/DDBJ whole genome shotgun (WGS) entry which is preliminary data.</text>
</comment>
<evidence type="ECO:0000313" key="2">
    <source>
        <dbReference type="Proteomes" id="UP000824130"/>
    </source>
</evidence>
<name>A0A9D1SUN6_9FIRM</name>
<reference evidence="1" key="1">
    <citation type="submission" date="2020-10" db="EMBL/GenBank/DDBJ databases">
        <authorList>
            <person name="Gilroy R."/>
        </authorList>
    </citation>
    <scope>NUCLEOTIDE SEQUENCE</scope>
    <source>
        <strain evidence="1">ChiSjej4B22-8349</strain>
    </source>
</reference>